<accession>A0A8X6H4X5</accession>
<dbReference type="EMBL" id="BMAO01007628">
    <property type="protein sequence ID" value="GFR17341.1"/>
    <property type="molecule type" value="Genomic_DNA"/>
</dbReference>
<dbReference type="Proteomes" id="UP000887116">
    <property type="component" value="Unassembled WGS sequence"/>
</dbReference>
<proteinExistence type="predicted"/>
<keyword evidence="2" id="KW-1185">Reference proteome</keyword>
<dbReference type="AlphaFoldDB" id="A0A8X6H4X5"/>
<sequence length="79" mass="9721">MPTLPFHRYLQFFRNEWTMWSELLNRAEKDDRKTLSNKETSNVLSDSSSIDKMLPRTRYEHFMHRRHRTMLIQHSTPLE</sequence>
<name>A0A8X6H4X5_TRICU</name>
<gene>
    <name evidence="1" type="ORF">TNCT_624511</name>
</gene>
<organism evidence="1 2">
    <name type="scientific">Trichonephila clavata</name>
    <name type="common">Joro spider</name>
    <name type="synonym">Nephila clavata</name>
    <dbReference type="NCBI Taxonomy" id="2740835"/>
    <lineage>
        <taxon>Eukaryota</taxon>
        <taxon>Metazoa</taxon>
        <taxon>Ecdysozoa</taxon>
        <taxon>Arthropoda</taxon>
        <taxon>Chelicerata</taxon>
        <taxon>Arachnida</taxon>
        <taxon>Araneae</taxon>
        <taxon>Araneomorphae</taxon>
        <taxon>Entelegynae</taxon>
        <taxon>Araneoidea</taxon>
        <taxon>Nephilidae</taxon>
        <taxon>Trichonephila</taxon>
    </lineage>
</organism>
<evidence type="ECO:0000313" key="2">
    <source>
        <dbReference type="Proteomes" id="UP000887116"/>
    </source>
</evidence>
<protein>
    <submittedName>
        <fullName evidence="1">Uncharacterized protein</fullName>
    </submittedName>
</protein>
<reference evidence="1" key="1">
    <citation type="submission" date="2020-07" db="EMBL/GenBank/DDBJ databases">
        <title>Multicomponent nature underlies the extraordinary mechanical properties of spider dragline silk.</title>
        <authorList>
            <person name="Kono N."/>
            <person name="Nakamura H."/>
            <person name="Mori M."/>
            <person name="Yoshida Y."/>
            <person name="Ohtoshi R."/>
            <person name="Malay A.D."/>
            <person name="Moran D.A.P."/>
            <person name="Tomita M."/>
            <person name="Numata K."/>
            <person name="Arakawa K."/>
        </authorList>
    </citation>
    <scope>NUCLEOTIDE SEQUENCE</scope>
</reference>
<evidence type="ECO:0000313" key="1">
    <source>
        <dbReference type="EMBL" id="GFR17341.1"/>
    </source>
</evidence>
<comment type="caution">
    <text evidence="1">The sequence shown here is derived from an EMBL/GenBank/DDBJ whole genome shotgun (WGS) entry which is preliminary data.</text>
</comment>